<dbReference type="InterPro" id="IPR036086">
    <property type="entry name" value="ParB/Sulfiredoxin_sf"/>
</dbReference>
<dbReference type="SUPFAM" id="SSF110849">
    <property type="entry name" value="ParB/Sulfiredoxin"/>
    <property type="match status" value="1"/>
</dbReference>
<gene>
    <name evidence="1" type="ORF">S03H2_26165</name>
</gene>
<feature type="non-terminal residue" evidence="1">
    <location>
        <position position="1"/>
    </location>
</feature>
<evidence type="ECO:0000313" key="1">
    <source>
        <dbReference type="EMBL" id="GAH39811.1"/>
    </source>
</evidence>
<protein>
    <recommendedName>
        <fullName evidence="2">ParB/Sulfiredoxin domain-containing protein</fullName>
    </recommendedName>
</protein>
<proteinExistence type="predicted"/>
<sequence length="123" mass="14100">FDRAFLPTQKRTKDRWVSINKAHYKQTSLPPVDLFKIGEIFFVKDGNHRVSVAHEQGQEFVDAFVTEINVPVVLTTETKLNDLDIKEAYADFLVKTNLAELRPVADIEMTTADYYNGLLCHID</sequence>
<organism evidence="1">
    <name type="scientific">marine sediment metagenome</name>
    <dbReference type="NCBI Taxonomy" id="412755"/>
    <lineage>
        <taxon>unclassified sequences</taxon>
        <taxon>metagenomes</taxon>
        <taxon>ecological metagenomes</taxon>
    </lineage>
</organism>
<accession>X1F2E5</accession>
<reference evidence="1" key="1">
    <citation type="journal article" date="2014" name="Front. Microbiol.">
        <title>High frequency of phylogenetically diverse reductive dehalogenase-homologous genes in deep subseafloor sedimentary metagenomes.</title>
        <authorList>
            <person name="Kawai M."/>
            <person name="Futagami T."/>
            <person name="Toyoda A."/>
            <person name="Takaki Y."/>
            <person name="Nishi S."/>
            <person name="Hori S."/>
            <person name="Arai W."/>
            <person name="Tsubouchi T."/>
            <person name="Morono Y."/>
            <person name="Uchiyama I."/>
            <person name="Ito T."/>
            <person name="Fujiyama A."/>
            <person name="Inagaki F."/>
            <person name="Takami H."/>
        </authorList>
    </citation>
    <scope>NUCLEOTIDE SEQUENCE</scope>
    <source>
        <strain evidence="1">Expedition CK06-06</strain>
    </source>
</reference>
<dbReference type="EMBL" id="BARU01015060">
    <property type="protein sequence ID" value="GAH39811.1"/>
    <property type="molecule type" value="Genomic_DNA"/>
</dbReference>
<evidence type="ECO:0008006" key="2">
    <source>
        <dbReference type="Google" id="ProtNLM"/>
    </source>
</evidence>
<comment type="caution">
    <text evidence="1">The sequence shown here is derived from an EMBL/GenBank/DDBJ whole genome shotgun (WGS) entry which is preliminary data.</text>
</comment>
<name>X1F2E5_9ZZZZ</name>
<dbReference type="AlphaFoldDB" id="X1F2E5"/>
<feature type="non-terminal residue" evidence="1">
    <location>
        <position position="123"/>
    </location>
</feature>